<keyword evidence="3" id="KW-1185">Reference proteome</keyword>
<keyword evidence="1" id="KW-1133">Transmembrane helix</keyword>
<dbReference type="Proteomes" id="UP001432292">
    <property type="component" value="Chromosome"/>
</dbReference>
<keyword evidence="1" id="KW-0472">Membrane</keyword>
<accession>A0ABZ1VVU6</accession>
<protein>
    <recommendedName>
        <fullName evidence="4">DUF1427 domain-containing protein</fullName>
    </recommendedName>
</protein>
<name>A0ABZ1VVU6_9ACTN</name>
<gene>
    <name evidence="2" type="ORF">OG727_34145</name>
</gene>
<reference evidence="2" key="1">
    <citation type="submission" date="2022-10" db="EMBL/GenBank/DDBJ databases">
        <title>The complete genomes of actinobacterial strains from the NBC collection.</title>
        <authorList>
            <person name="Joergensen T.S."/>
            <person name="Alvarez Arevalo M."/>
            <person name="Sterndorff E.B."/>
            <person name="Faurdal D."/>
            <person name="Vuksanovic O."/>
            <person name="Mourched A.-S."/>
            <person name="Charusanti P."/>
            <person name="Shaw S."/>
            <person name="Blin K."/>
            <person name="Weber T."/>
        </authorList>
    </citation>
    <scope>NUCLEOTIDE SEQUENCE</scope>
    <source>
        <strain evidence="2">NBC_01256</strain>
    </source>
</reference>
<dbReference type="EMBL" id="CP108473">
    <property type="protein sequence ID" value="WUS26925.1"/>
    <property type="molecule type" value="Genomic_DNA"/>
</dbReference>
<dbReference type="RefSeq" id="WP_329129313.1">
    <property type="nucleotide sequence ID" value="NZ_CP108473.1"/>
</dbReference>
<proteinExistence type="predicted"/>
<evidence type="ECO:0000313" key="2">
    <source>
        <dbReference type="EMBL" id="WUS26925.1"/>
    </source>
</evidence>
<feature type="transmembrane region" description="Helical" evidence="1">
    <location>
        <begin position="6"/>
        <end position="24"/>
    </location>
</feature>
<evidence type="ECO:0000256" key="1">
    <source>
        <dbReference type="SAM" id="Phobius"/>
    </source>
</evidence>
<sequence>MNLHIAPLNGLIFGIGCVVGYLVFCRTAANAQPLPGDLPAAIAAAAGGL</sequence>
<evidence type="ECO:0008006" key="4">
    <source>
        <dbReference type="Google" id="ProtNLM"/>
    </source>
</evidence>
<keyword evidence="1" id="KW-0812">Transmembrane</keyword>
<evidence type="ECO:0000313" key="3">
    <source>
        <dbReference type="Proteomes" id="UP001432292"/>
    </source>
</evidence>
<organism evidence="2 3">
    <name type="scientific">Streptomyces caniferus</name>
    <dbReference type="NCBI Taxonomy" id="285557"/>
    <lineage>
        <taxon>Bacteria</taxon>
        <taxon>Bacillati</taxon>
        <taxon>Actinomycetota</taxon>
        <taxon>Actinomycetes</taxon>
        <taxon>Kitasatosporales</taxon>
        <taxon>Streptomycetaceae</taxon>
        <taxon>Streptomyces</taxon>
    </lineage>
</organism>